<organism evidence="2 3">
    <name type="scientific">Peronospora matthiolae</name>
    <dbReference type="NCBI Taxonomy" id="2874970"/>
    <lineage>
        <taxon>Eukaryota</taxon>
        <taxon>Sar</taxon>
        <taxon>Stramenopiles</taxon>
        <taxon>Oomycota</taxon>
        <taxon>Peronosporomycetes</taxon>
        <taxon>Peronosporales</taxon>
        <taxon>Peronosporaceae</taxon>
        <taxon>Peronospora</taxon>
    </lineage>
</organism>
<dbReference type="AlphaFoldDB" id="A0AAV1UGP1"/>
<sequence>MKMRKKKKKKKKKKDDIYPDRLLDDAADRSFSEIMGNNSRTAS</sequence>
<protein>
    <submittedName>
        <fullName evidence="2">Uncharacterized protein</fullName>
    </submittedName>
</protein>
<name>A0AAV1UGP1_9STRA</name>
<proteinExistence type="predicted"/>
<evidence type="ECO:0000256" key="1">
    <source>
        <dbReference type="SAM" id="MobiDB-lite"/>
    </source>
</evidence>
<evidence type="ECO:0000313" key="2">
    <source>
        <dbReference type="EMBL" id="CAK7932595.1"/>
    </source>
</evidence>
<accession>A0AAV1UGP1</accession>
<dbReference type="Proteomes" id="UP001162060">
    <property type="component" value="Unassembled WGS sequence"/>
</dbReference>
<feature type="compositionally biased region" description="Basic residues" evidence="1">
    <location>
        <begin position="1"/>
        <end position="13"/>
    </location>
</feature>
<evidence type="ECO:0000313" key="3">
    <source>
        <dbReference type="Proteomes" id="UP001162060"/>
    </source>
</evidence>
<reference evidence="2" key="1">
    <citation type="submission" date="2024-01" db="EMBL/GenBank/DDBJ databases">
        <authorList>
            <person name="Webb A."/>
        </authorList>
    </citation>
    <scope>NUCLEOTIDE SEQUENCE</scope>
    <source>
        <strain evidence="2">Pm1</strain>
    </source>
</reference>
<feature type="region of interest" description="Disordered" evidence="1">
    <location>
        <begin position="1"/>
        <end position="21"/>
    </location>
</feature>
<gene>
    <name evidence="2" type="ORF">PM001_LOCUS17745</name>
</gene>
<comment type="caution">
    <text evidence="2">The sequence shown here is derived from an EMBL/GenBank/DDBJ whole genome shotgun (WGS) entry which is preliminary data.</text>
</comment>
<dbReference type="EMBL" id="CAKLBY020000190">
    <property type="protein sequence ID" value="CAK7932595.1"/>
    <property type="molecule type" value="Genomic_DNA"/>
</dbReference>